<sequence length="269" mass="30209">MWKRVFLDFNNEPGIPFGFLTPTTSLAIVSFNDQLLTSASKHTQQQVVTRDRQYPFTGPDLLAIIEALDFALRFETSNTYILTDSKSSIQYLKNCPKISEESGQEIISKIVSLSQKSRVYIHWIPSHVGVFGNEVADLLAKEGSALPSAASGEIFASEISSIHRAKANSTWKVPPAHEWYAGNRPGLSVQSEGTRFARHIKSLKFVGKEKLISLALVPVLLLLLMPLTVLAPLRGCCEVRRNMDLWYCYSDMVSWTWSSIWTRGTRKNN</sequence>
<dbReference type="InterPro" id="IPR036397">
    <property type="entry name" value="RNaseH_sf"/>
</dbReference>
<keyword evidence="1" id="KW-0812">Transmembrane</keyword>
<accession>A0A4Y2DUH8</accession>
<dbReference type="AlphaFoldDB" id="A0A4Y2DUH8"/>
<evidence type="ECO:0000313" key="7">
    <source>
        <dbReference type="Proteomes" id="UP000499080"/>
    </source>
</evidence>
<evidence type="ECO:0000313" key="4">
    <source>
        <dbReference type="EMBL" id="GBM19483.1"/>
    </source>
</evidence>
<organism evidence="3 7">
    <name type="scientific">Araneus ventricosus</name>
    <name type="common">Orbweaver spider</name>
    <name type="synonym">Epeira ventricosa</name>
    <dbReference type="NCBI Taxonomy" id="182803"/>
    <lineage>
        <taxon>Eukaryota</taxon>
        <taxon>Metazoa</taxon>
        <taxon>Ecdysozoa</taxon>
        <taxon>Arthropoda</taxon>
        <taxon>Chelicerata</taxon>
        <taxon>Arachnida</taxon>
        <taxon>Araneae</taxon>
        <taxon>Araneomorphae</taxon>
        <taxon>Entelegynae</taxon>
        <taxon>Araneoidea</taxon>
        <taxon>Araneidae</taxon>
        <taxon>Araneus</taxon>
    </lineage>
</organism>
<protein>
    <recommendedName>
        <fullName evidence="2">RNase H type-1 domain-containing protein</fullName>
    </recommendedName>
</protein>
<feature type="domain" description="RNase H type-1" evidence="2">
    <location>
        <begin position="29"/>
        <end position="145"/>
    </location>
</feature>
<dbReference type="EMBL" id="BGPR01090486">
    <property type="protein sequence ID" value="GBM19522.1"/>
    <property type="molecule type" value="Genomic_DNA"/>
</dbReference>
<name>A0A4Y2DUH8_ARAVE</name>
<keyword evidence="1" id="KW-0472">Membrane</keyword>
<feature type="transmembrane region" description="Helical" evidence="1">
    <location>
        <begin position="211"/>
        <end position="233"/>
    </location>
</feature>
<keyword evidence="7" id="KW-1185">Reference proteome</keyword>
<dbReference type="OrthoDB" id="6433900at2759"/>
<evidence type="ECO:0000259" key="2">
    <source>
        <dbReference type="PROSITE" id="PS50879"/>
    </source>
</evidence>
<evidence type="ECO:0000313" key="6">
    <source>
        <dbReference type="EMBL" id="GBM19522.1"/>
    </source>
</evidence>
<evidence type="ECO:0000313" key="3">
    <source>
        <dbReference type="EMBL" id="GBM19478.1"/>
    </source>
</evidence>
<reference evidence="3 7" key="1">
    <citation type="journal article" date="2019" name="Sci. Rep.">
        <title>Orb-weaving spider Araneus ventricosus genome elucidates the spidroin gene catalogue.</title>
        <authorList>
            <person name="Kono N."/>
            <person name="Nakamura H."/>
            <person name="Ohtoshi R."/>
            <person name="Moran D.A.P."/>
            <person name="Shinohara A."/>
            <person name="Yoshida Y."/>
            <person name="Fujiwara M."/>
            <person name="Mori M."/>
            <person name="Tomita M."/>
            <person name="Arakawa K."/>
        </authorList>
    </citation>
    <scope>NUCLEOTIDE SEQUENCE [LARGE SCALE GENOMIC DNA]</scope>
</reference>
<dbReference type="EMBL" id="BGPR01090474">
    <property type="protein sequence ID" value="GBM19478.1"/>
    <property type="molecule type" value="Genomic_DNA"/>
</dbReference>
<dbReference type="CDD" id="cd09276">
    <property type="entry name" value="Rnase_HI_RT_non_LTR"/>
    <property type="match status" value="1"/>
</dbReference>
<dbReference type="Proteomes" id="UP000499080">
    <property type="component" value="Unassembled WGS sequence"/>
</dbReference>
<evidence type="ECO:0000256" key="1">
    <source>
        <dbReference type="SAM" id="Phobius"/>
    </source>
</evidence>
<comment type="caution">
    <text evidence="3">The sequence shown here is derived from an EMBL/GenBank/DDBJ whole genome shotgun (WGS) entry which is preliminary data.</text>
</comment>
<evidence type="ECO:0000313" key="5">
    <source>
        <dbReference type="EMBL" id="GBM19503.1"/>
    </source>
</evidence>
<keyword evidence="1" id="KW-1133">Transmembrane helix</keyword>
<dbReference type="Gene3D" id="3.30.420.10">
    <property type="entry name" value="Ribonuclease H-like superfamily/Ribonuclease H"/>
    <property type="match status" value="1"/>
</dbReference>
<dbReference type="PROSITE" id="PS50879">
    <property type="entry name" value="RNASE_H_1"/>
    <property type="match status" value="1"/>
</dbReference>
<dbReference type="GO" id="GO:0004523">
    <property type="term" value="F:RNA-DNA hybrid ribonuclease activity"/>
    <property type="evidence" value="ECO:0007669"/>
    <property type="project" value="InterPro"/>
</dbReference>
<dbReference type="InterPro" id="IPR002156">
    <property type="entry name" value="RNaseH_domain"/>
</dbReference>
<gene>
    <name evidence="6" type="ORF">AVEN_187203_1</name>
    <name evidence="3" type="ORF">AVEN_246799_1</name>
    <name evidence="4" type="ORF">AVEN_265427_1</name>
    <name evidence="5" type="ORF">AVEN_89384_1</name>
</gene>
<dbReference type="EMBL" id="BGPR01090480">
    <property type="protein sequence ID" value="GBM19503.1"/>
    <property type="molecule type" value="Genomic_DNA"/>
</dbReference>
<dbReference type="Pfam" id="PF00075">
    <property type="entry name" value="RNase_H"/>
    <property type="match status" value="1"/>
</dbReference>
<proteinExistence type="predicted"/>
<dbReference type="GO" id="GO:0003676">
    <property type="term" value="F:nucleic acid binding"/>
    <property type="evidence" value="ECO:0007669"/>
    <property type="project" value="InterPro"/>
</dbReference>
<dbReference type="InterPro" id="IPR012337">
    <property type="entry name" value="RNaseH-like_sf"/>
</dbReference>
<dbReference type="EMBL" id="BGPR01090475">
    <property type="protein sequence ID" value="GBM19483.1"/>
    <property type="molecule type" value="Genomic_DNA"/>
</dbReference>
<dbReference type="SUPFAM" id="SSF53098">
    <property type="entry name" value="Ribonuclease H-like"/>
    <property type="match status" value="1"/>
</dbReference>